<dbReference type="PROSITE" id="PS51450">
    <property type="entry name" value="LRR"/>
    <property type="match status" value="1"/>
</dbReference>
<dbReference type="PANTHER" id="PTHR15454">
    <property type="entry name" value="NISCHARIN RELATED"/>
    <property type="match status" value="1"/>
</dbReference>
<dbReference type="Proteomes" id="UP000694388">
    <property type="component" value="Unplaced"/>
</dbReference>
<evidence type="ECO:0000256" key="2">
    <source>
        <dbReference type="ARBA" id="ARBA00022737"/>
    </source>
</evidence>
<evidence type="ECO:0000313" key="3">
    <source>
        <dbReference type="Ensembl" id="ENSEBUP00000021680.1"/>
    </source>
</evidence>
<keyword evidence="2" id="KW-0677">Repeat</keyword>
<proteinExistence type="predicted"/>
<dbReference type="GeneTree" id="ENSGT00940000159748"/>
<dbReference type="InterPro" id="IPR032675">
    <property type="entry name" value="LRR_dom_sf"/>
</dbReference>
<accession>A0A8C4QYX3</accession>
<dbReference type="PANTHER" id="PTHR15454:SF56">
    <property type="entry name" value="PROTEIN PHOSPHATASE 1 REGULATORY SUBUNIT 7-RELATED"/>
    <property type="match status" value="1"/>
</dbReference>
<dbReference type="AlphaFoldDB" id="A0A8C4QYX3"/>
<dbReference type="Gene3D" id="3.80.10.10">
    <property type="entry name" value="Ribonuclease Inhibitor"/>
    <property type="match status" value="1"/>
</dbReference>
<reference evidence="3" key="2">
    <citation type="submission" date="2025-09" db="UniProtKB">
        <authorList>
            <consortium name="Ensembl"/>
        </authorList>
    </citation>
    <scope>IDENTIFICATION</scope>
</reference>
<evidence type="ECO:0000313" key="4">
    <source>
        <dbReference type="Proteomes" id="UP000694388"/>
    </source>
</evidence>
<dbReference type="Ensembl" id="ENSEBUT00000022256.1">
    <property type="protein sequence ID" value="ENSEBUP00000021680.1"/>
    <property type="gene ID" value="ENSEBUG00000013382.1"/>
</dbReference>
<name>A0A8C4QYX3_EPTBU</name>
<reference evidence="3" key="1">
    <citation type="submission" date="2025-08" db="UniProtKB">
        <authorList>
            <consortium name="Ensembl"/>
        </authorList>
    </citation>
    <scope>IDENTIFICATION</scope>
</reference>
<protein>
    <submittedName>
        <fullName evidence="3">Leucine rich repeat containing 23</fullName>
    </submittedName>
</protein>
<keyword evidence="1" id="KW-0433">Leucine-rich repeat</keyword>
<organism evidence="3 4">
    <name type="scientific">Eptatretus burgeri</name>
    <name type="common">Inshore hagfish</name>
    <dbReference type="NCBI Taxonomy" id="7764"/>
    <lineage>
        <taxon>Eukaryota</taxon>
        <taxon>Metazoa</taxon>
        <taxon>Chordata</taxon>
        <taxon>Craniata</taxon>
        <taxon>Vertebrata</taxon>
        <taxon>Cyclostomata</taxon>
        <taxon>Myxini</taxon>
        <taxon>Myxiniformes</taxon>
        <taxon>Myxinidae</taxon>
        <taxon>Eptatretinae</taxon>
        <taxon>Eptatretus</taxon>
    </lineage>
</organism>
<dbReference type="SUPFAM" id="SSF52058">
    <property type="entry name" value="L domain-like"/>
    <property type="match status" value="1"/>
</dbReference>
<dbReference type="InterPro" id="IPR001611">
    <property type="entry name" value="Leu-rich_rpt"/>
</dbReference>
<evidence type="ECO:0000256" key="1">
    <source>
        <dbReference type="ARBA" id="ARBA00022614"/>
    </source>
</evidence>
<dbReference type="GO" id="GO:0005737">
    <property type="term" value="C:cytoplasm"/>
    <property type="evidence" value="ECO:0007669"/>
    <property type="project" value="TreeGrafter"/>
</dbReference>
<keyword evidence="4" id="KW-1185">Reference proteome</keyword>
<sequence length="264" mass="30480">QHTWGENITSIYLQCVCLRCENDNNAVYLVYVVSPVPSNLTDISLIASFPHLRFVDISSNFLDSLTPLEALPHLLWLRAESCGLRSVILQNQWPYLQWLSLARNKISASNGLSHPHLKTLFLNGNHDMLEFMWCYTASNKTIFLEGLKGLKHLSYLHLRDNRVSNLDGFVQENPEDEILPSLYYLNLRYGSKRGYKRLRSDSSQKGGSCPTKPLACPMEDEQGIARWVRPMRRRVARRRSPSLLKRKSVVVWTSVQERTEFERS</sequence>